<dbReference type="InterPro" id="IPR015422">
    <property type="entry name" value="PyrdxlP-dep_Trfase_small"/>
</dbReference>
<dbReference type="Proteomes" id="UP000249218">
    <property type="component" value="Unassembled WGS sequence"/>
</dbReference>
<name>A0A2W1BWK8_HELAM</name>
<dbReference type="EMBL" id="KZ149897">
    <property type="protein sequence ID" value="PZC78721.1"/>
    <property type="molecule type" value="Genomic_DNA"/>
</dbReference>
<dbReference type="OrthoDB" id="1732682at2759"/>
<gene>
    <name evidence="1" type="primary">HaOG217281</name>
    <name evidence="1" type="ORF">B5X24_HaOG217281</name>
</gene>
<dbReference type="AlphaFoldDB" id="A0A2W1BWK8"/>
<organism evidence="1 2">
    <name type="scientific">Helicoverpa armigera</name>
    <name type="common">Cotton bollworm</name>
    <name type="synonym">Heliothis armigera</name>
    <dbReference type="NCBI Taxonomy" id="29058"/>
    <lineage>
        <taxon>Eukaryota</taxon>
        <taxon>Metazoa</taxon>
        <taxon>Ecdysozoa</taxon>
        <taxon>Arthropoda</taxon>
        <taxon>Hexapoda</taxon>
        <taxon>Insecta</taxon>
        <taxon>Pterygota</taxon>
        <taxon>Neoptera</taxon>
        <taxon>Endopterygota</taxon>
        <taxon>Lepidoptera</taxon>
        <taxon>Glossata</taxon>
        <taxon>Ditrysia</taxon>
        <taxon>Noctuoidea</taxon>
        <taxon>Noctuidae</taxon>
        <taxon>Heliothinae</taxon>
        <taxon>Helicoverpa</taxon>
    </lineage>
</organism>
<protein>
    <submittedName>
        <fullName evidence="1">Uncharacterized protein</fullName>
    </submittedName>
</protein>
<proteinExistence type="predicted"/>
<keyword evidence="2" id="KW-1185">Reference proteome</keyword>
<dbReference type="Gene3D" id="3.90.1150.10">
    <property type="entry name" value="Aspartate Aminotransferase, domain 1"/>
    <property type="match status" value="1"/>
</dbReference>
<evidence type="ECO:0000313" key="2">
    <source>
        <dbReference type="Proteomes" id="UP000249218"/>
    </source>
</evidence>
<evidence type="ECO:0000313" key="1">
    <source>
        <dbReference type="EMBL" id="PZC78721.1"/>
    </source>
</evidence>
<reference evidence="1 2" key="1">
    <citation type="journal article" date="2017" name="BMC Biol.">
        <title>Genomic innovations, transcriptional plasticity and gene loss underlying the evolution and divergence of two highly polyphagous and invasive Helicoverpa pest species.</title>
        <authorList>
            <person name="Pearce S.L."/>
            <person name="Clarke D.F."/>
            <person name="East P.D."/>
            <person name="Elfekih S."/>
            <person name="Gordon K.H."/>
            <person name="Jermiin L.S."/>
            <person name="McGaughran A."/>
            <person name="Oakeshott J.G."/>
            <person name="Papanikolaou A."/>
            <person name="Perera O.P."/>
            <person name="Rane R.V."/>
            <person name="Richards S."/>
            <person name="Tay W.T."/>
            <person name="Walsh T.K."/>
            <person name="Anderson A."/>
            <person name="Anderson C.J."/>
            <person name="Asgari S."/>
            <person name="Board P.G."/>
            <person name="Bretschneider A."/>
            <person name="Campbell P.M."/>
            <person name="Chertemps T."/>
            <person name="Christeller J.T."/>
            <person name="Coppin C.W."/>
            <person name="Downes S.J."/>
            <person name="Duan G."/>
            <person name="Farnsworth C.A."/>
            <person name="Good R.T."/>
            <person name="Han L.B."/>
            <person name="Han Y.C."/>
            <person name="Hatje K."/>
            <person name="Horne I."/>
            <person name="Huang Y.P."/>
            <person name="Hughes D.S."/>
            <person name="Jacquin-Joly E."/>
            <person name="James W."/>
            <person name="Jhangiani S."/>
            <person name="Kollmar M."/>
            <person name="Kuwar S.S."/>
            <person name="Li S."/>
            <person name="Liu N.Y."/>
            <person name="Maibeche M.T."/>
            <person name="Miller J.R."/>
            <person name="Montagne N."/>
            <person name="Perry T."/>
            <person name="Qu J."/>
            <person name="Song S.V."/>
            <person name="Sutton G.G."/>
            <person name="Vogel H."/>
            <person name="Walenz B.P."/>
            <person name="Xu W."/>
            <person name="Zhang H.J."/>
            <person name="Zou Z."/>
            <person name="Batterham P."/>
            <person name="Edwards O.R."/>
            <person name="Feyereisen R."/>
            <person name="Gibbs R.A."/>
            <person name="Heckel D.G."/>
            <person name="McGrath A."/>
            <person name="Robin C."/>
            <person name="Scherer S.E."/>
            <person name="Worley K.C."/>
            <person name="Wu Y.D."/>
        </authorList>
    </citation>
    <scope>NUCLEOTIDE SEQUENCE [LARGE SCALE GENOMIC DNA]</scope>
    <source>
        <strain evidence="1">Harm_GR_Male_#8</strain>
        <tissue evidence="1">Whole organism</tissue>
    </source>
</reference>
<accession>A0A2W1BWK8</accession>
<sequence>MKLDNSLTAENINQNLLNIKYAVRGPILERAIQIEREIQKCINGIGNMVQATRGQGSVESNLPTLRTVPRSPAFCIKGAESFMK</sequence>